<dbReference type="InterPro" id="IPR001405">
    <property type="entry name" value="UPF0758"/>
</dbReference>
<organism evidence="7 8">
    <name type="scientific">Marinomonas pontica</name>
    <dbReference type="NCBI Taxonomy" id="264739"/>
    <lineage>
        <taxon>Bacteria</taxon>
        <taxon>Pseudomonadati</taxon>
        <taxon>Pseudomonadota</taxon>
        <taxon>Gammaproteobacteria</taxon>
        <taxon>Oceanospirillales</taxon>
        <taxon>Oceanospirillaceae</taxon>
        <taxon>Marinomonas</taxon>
    </lineage>
</organism>
<dbReference type="NCBIfam" id="TIGR00608">
    <property type="entry name" value="radc"/>
    <property type="match status" value="1"/>
</dbReference>
<keyword evidence="5" id="KW-0482">Metalloprotease</keyword>
<evidence type="ECO:0000256" key="5">
    <source>
        <dbReference type="ARBA" id="ARBA00023049"/>
    </source>
</evidence>
<evidence type="ECO:0000256" key="1">
    <source>
        <dbReference type="ARBA" id="ARBA00022670"/>
    </source>
</evidence>
<dbReference type="RefSeq" id="WP_338266833.1">
    <property type="nucleotide sequence ID" value="NZ_AP027271.1"/>
</dbReference>
<accession>A0ABN6WLU7</accession>
<protein>
    <submittedName>
        <fullName evidence="7">DNA repair protein RadC</fullName>
    </submittedName>
</protein>
<keyword evidence="1" id="KW-0645">Protease</keyword>
<dbReference type="PROSITE" id="PS50249">
    <property type="entry name" value="MPN"/>
    <property type="match status" value="1"/>
</dbReference>
<dbReference type="EMBL" id="AP027271">
    <property type="protein sequence ID" value="BDX02814.1"/>
    <property type="molecule type" value="Genomic_DNA"/>
</dbReference>
<dbReference type="SUPFAM" id="SSF102712">
    <property type="entry name" value="JAB1/MPN domain"/>
    <property type="match status" value="1"/>
</dbReference>
<dbReference type="Pfam" id="PF04002">
    <property type="entry name" value="RadC"/>
    <property type="match status" value="1"/>
</dbReference>
<sequence length="152" mass="17053">MQNKSFTYKSESEVLEAAAGFIKERFKRSEVFTSALDAQTFLNLKLGYQQREVFVALFLDSQHRLIQYQELFFGTIDAAAVYPREVVKAALHHNAAAVIFSHNHPSGVSQPSQADIAITETLKKALNLIDVRTLDHIIIGEDTFSFAESGYL</sequence>
<dbReference type="InterPro" id="IPR020891">
    <property type="entry name" value="UPF0758_CS"/>
</dbReference>
<evidence type="ECO:0000256" key="3">
    <source>
        <dbReference type="ARBA" id="ARBA00022801"/>
    </source>
</evidence>
<dbReference type="PANTHER" id="PTHR30471:SF6">
    <property type="entry name" value="UPF0758 PROTEIN VC_0510"/>
    <property type="match status" value="1"/>
</dbReference>
<gene>
    <name evidence="7" type="ORF">MACH16_15620</name>
</gene>
<keyword evidence="8" id="KW-1185">Reference proteome</keyword>
<evidence type="ECO:0000256" key="2">
    <source>
        <dbReference type="ARBA" id="ARBA00022723"/>
    </source>
</evidence>
<dbReference type="CDD" id="cd08071">
    <property type="entry name" value="MPN_DUF2466"/>
    <property type="match status" value="1"/>
</dbReference>
<keyword evidence="4" id="KW-0862">Zinc</keyword>
<name>A0ABN6WLU7_9GAMM</name>
<feature type="domain" description="MPN" evidence="6">
    <location>
        <begin position="31"/>
        <end position="152"/>
    </location>
</feature>
<dbReference type="PROSITE" id="PS01302">
    <property type="entry name" value="UPF0758"/>
    <property type="match status" value="1"/>
</dbReference>
<evidence type="ECO:0000313" key="8">
    <source>
        <dbReference type="Proteomes" id="UP001307608"/>
    </source>
</evidence>
<keyword evidence="2" id="KW-0479">Metal-binding</keyword>
<proteinExistence type="predicted"/>
<dbReference type="InterPro" id="IPR025657">
    <property type="entry name" value="RadC_JAB"/>
</dbReference>
<dbReference type="InterPro" id="IPR037518">
    <property type="entry name" value="MPN"/>
</dbReference>
<reference evidence="7 8" key="1">
    <citation type="submission" date="2023-01" db="EMBL/GenBank/DDBJ databases">
        <title>Complete genome sequence of Marinomonas pontica strain 200518_36.</title>
        <authorList>
            <person name="Ueki S."/>
            <person name="Gajardo G."/>
            <person name="Maruyama F."/>
        </authorList>
    </citation>
    <scope>NUCLEOTIDE SEQUENCE [LARGE SCALE GENOMIC DNA]</scope>
    <source>
        <strain evidence="7 8">200518_36</strain>
    </source>
</reference>
<dbReference type="Proteomes" id="UP001307608">
    <property type="component" value="Chromosome"/>
</dbReference>
<dbReference type="PANTHER" id="PTHR30471">
    <property type="entry name" value="DNA REPAIR PROTEIN RADC"/>
    <property type="match status" value="1"/>
</dbReference>
<keyword evidence="3" id="KW-0378">Hydrolase</keyword>
<dbReference type="Gene3D" id="3.40.140.10">
    <property type="entry name" value="Cytidine Deaminase, domain 2"/>
    <property type="match status" value="1"/>
</dbReference>
<evidence type="ECO:0000259" key="6">
    <source>
        <dbReference type="PROSITE" id="PS50249"/>
    </source>
</evidence>
<evidence type="ECO:0000256" key="4">
    <source>
        <dbReference type="ARBA" id="ARBA00022833"/>
    </source>
</evidence>
<evidence type="ECO:0000313" key="7">
    <source>
        <dbReference type="EMBL" id="BDX02814.1"/>
    </source>
</evidence>